<dbReference type="NCBIfam" id="NF003353">
    <property type="entry name" value="PRK04387.1"/>
    <property type="match status" value="1"/>
</dbReference>
<dbReference type="PIRSF" id="PIRSF037260">
    <property type="entry name" value="UPF0223"/>
    <property type="match status" value="1"/>
</dbReference>
<evidence type="ECO:0000313" key="3">
    <source>
        <dbReference type="Proteomes" id="UP000076510"/>
    </source>
</evidence>
<dbReference type="HAMAP" id="MF_01041">
    <property type="entry name" value="UPF0223"/>
    <property type="match status" value="1"/>
</dbReference>
<dbReference type="OrthoDB" id="1649074at2"/>
<dbReference type="Gene3D" id="1.10.220.80">
    <property type="entry name" value="BH2638-like"/>
    <property type="match status" value="1"/>
</dbReference>
<dbReference type="Pfam" id="PF05256">
    <property type="entry name" value="UPF0223"/>
    <property type="match status" value="1"/>
</dbReference>
<evidence type="ECO:0000256" key="1">
    <source>
        <dbReference type="HAMAP-Rule" id="MF_01041"/>
    </source>
</evidence>
<dbReference type="PATRIC" id="fig|189381.11.peg.1337"/>
<dbReference type="EMBL" id="LQQY01000012">
    <property type="protein sequence ID" value="KZE49671.1"/>
    <property type="molecule type" value="Genomic_DNA"/>
</dbReference>
<reference evidence="3" key="1">
    <citation type="submission" date="2016-01" db="EMBL/GenBank/DDBJ databases">
        <title>Whole genome sequencing of Bhargavaea cecembensis T14.</title>
        <authorList>
            <person name="Hong K.W."/>
        </authorList>
    </citation>
    <scope>NUCLEOTIDE SEQUENCE [LARGE SCALE GENOMIC DNA]</scope>
    <source>
        <strain evidence="3">M19</strain>
    </source>
</reference>
<dbReference type="SUPFAM" id="SSF158504">
    <property type="entry name" value="BH2638-like"/>
    <property type="match status" value="1"/>
</dbReference>
<dbReference type="AlphaFoldDB" id="A0A0J5SPA4"/>
<dbReference type="RefSeq" id="WP_048004191.1">
    <property type="nucleotide sequence ID" value="NZ_CAXQIX010000117.1"/>
</dbReference>
<comment type="similarity">
    <text evidence="1">Belongs to the UPF0223 family.</text>
</comment>
<evidence type="ECO:0000313" key="2">
    <source>
        <dbReference type="EMBL" id="KZE49671.1"/>
    </source>
</evidence>
<accession>A0A0J5SPA4</accession>
<proteinExistence type="inferred from homology"/>
<dbReference type="InterPro" id="IPR023324">
    <property type="entry name" value="BH2638-like_sf"/>
</dbReference>
<organism evidence="2 3">
    <name type="scientific">Rossellomorea marisflavi</name>
    <dbReference type="NCBI Taxonomy" id="189381"/>
    <lineage>
        <taxon>Bacteria</taxon>
        <taxon>Bacillati</taxon>
        <taxon>Bacillota</taxon>
        <taxon>Bacilli</taxon>
        <taxon>Bacillales</taxon>
        <taxon>Bacillaceae</taxon>
        <taxon>Rossellomorea</taxon>
    </lineage>
</organism>
<gene>
    <name evidence="2" type="ORF">AV649_01185</name>
</gene>
<name>A0A0J5SPA4_9BACI</name>
<dbReference type="Proteomes" id="UP000076510">
    <property type="component" value="Unassembled WGS sequence"/>
</dbReference>
<protein>
    <recommendedName>
        <fullName evidence="1">UPF0223 protein AV649_01185</fullName>
    </recommendedName>
</protein>
<sequence>MEYQYPFDIDWTTEEVIDVIAFFESIEQAYEKSIDRDELMKKYKRFKEIVPGKADEKRICDEFQQSSGYSSYHVIKKMKDQPESGRISM</sequence>
<dbReference type="InterPro" id="IPR007920">
    <property type="entry name" value="UPF0223"/>
</dbReference>
<comment type="caution">
    <text evidence="2">The sequence shown here is derived from an EMBL/GenBank/DDBJ whole genome shotgun (WGS) entry which is preliminary data.</text>
</comment>